<dbReference type="GO" id="GO:0015074">
    <property type="term" value="P:DNA integration"/>
    <property type="evidence" value="ECO:0007669"/>
    <property type="project" value="InterPro"/>
</dbReference>
<dbReference type="GO" id="GO:0004190">
    <property type="term" value="F:aspartic-type endopeptidase activity"/>
    <property type="evidence" value="ECO:0007669"/>
    <property type="project" value="UniProtKB-KW"/>
</dbReference>
<feature type="region of interest" description="Disordered" evidence="2">
    <location>
        <begin position="270"/>
        <end position="312"/>
    </location>
</feature>
<dbReference type="InterPro" id="IPR013103">
    <property type="entry name" value="RVT_2"/>
</dbReference>
<dbReference type="SUPFAM" id="SSF56672">
    <property type="entry name" value="DNA/RNA polymerases"/>
    <property type="match status" value="1"/>
</dbReference>
<dbReference type="InterPro" id="IPR001584">
    <property type="entry name" value="Integrase_cat-core"/>
</dbReference>
<keyword evidence="1" id="KW-0645">Protease</keyword>
<feature type="compositionally biased region" description="Polar residues" evidence="2">
    <location>
        <begin position="270"/>
        <end position="285"/>
    </location>
</feature>
<evidence type="ECO:0000256" key="1">
    <source>
        <dbReference type="ARBA" id="ARBA00022750"/>
    </source>
</evidence>
<dbReference type="CDD" id="cd09272">
    <property type="entry name" value="RNase_HI_RT_Ty1"/>
    <property type="match status" value="1"/>
</dbReference>
<evidence type="ECO:0000259" key="3">
    <source>
        <dbReference type="PROSITE" id="PS50994"/>
    </source>
</evidence>
<dbReference type="InterPro" id="IPR012337">
    <property type="entry name" value="RNaseH-like_sf"/>
</dbReference>
<dbReference type="Pfam" id="PF14223">
    <property type="entry name" value="Retrotran_gag_2"/>
    <property type="match status" value="1"/>
</dbReference>
<name>A0AAD8KPF9_TARER</name>
<evidence type="ECO:0000313" key="4">
    <source>
        <dbReference type="EMBL" id="KAK1424826.1"/>
    </source>
</evidence>
<protein>
    <recommendedName>
        <fullName evidence="3">Integrase catalytic domain-containing protein</fullName>
    </recommendedName>
</protein>
<dbReference type="PANTHER" id="PTHR47481:SF39">
    <property type="entry name" value="TRANSCRIPTION FACTOR INTERACTOR AND REGULATOR CCHC(ZN) FAMILY"/>
    <property type="match status" value="1"/>
</dbReference>
<reference evidence="4" key="1">
    <citation type="journal article" date="2023" name="bioRxiv">
        <title>Improved chromosome-level genome assembly for marigold (Tagetes erecta).</title>
        <authorList>
            <person name="Jiang F."/>
            <person name="Yuan L."/>
            <person name="Wang S."/>
            <person name="Wang H."/>
            <person name="Xu D."/>
            <person name="Wang A."/>
            <person name="Fan W."/>
        </authorList>
    </citation>
    <scope>NUCLEOTIDE SEQUENCE</scope>
    <source>
        <strain evidence="4">WSJ</strain>
        <tissue evidence="4">Leaf</tissue>
    </source>
</reference>
<dbReference type="InterPro" id="IPR025724">
    <property type="entry name" value="GAG-pre-integrase_dom"/>
</dbReference>
<dbReference type="PROSITE" id="PS50994">
    <property type="entry name" value="INTEGRASE"/>
    <property type="match status" value="1"/>
</dbReference>
<dbReference type="Pfam" id="PF07727">
    <property type="entry name" value="RVT_2"/>
    <property type="match status" value="1"/>
</dbReference>
<gene>
    <name evidence="4" type="ORF">QVD17_20164</name>
</gene>
<sequence length="1433" mass="160917">MADPIAFSQTDKTSHNSHKFAFTLSPDNYRFWKMMITPFLLTNNLLGYVDGTIPCPPATVLQPASSAGKETTAQTPQPNPGFANWVSNDAHVRMLILSTVSEACYPQVQGDTSRDLWLSFENAYAPHTSSREYTLKTQLLKIQMKGDESSSAYLTRAREYSDALANIGEPIKDKDLVLLVISGLRDEYNGLKSTLLARQHPTVFSELYGLLADHDYMIKKTIPDVPPVQAFTAAITGQNPTNTSTNSQPDAIQAVQQLVTQLGLQLQPNTSQAPQAFYTNRSTYTRGRGQSNRRGRSNYSNNRNPGRGNRTQFNWASTQNTVFGTCNRCGIGHIPSQCPNRDPSTFRVRQAPSSNFSDYRSHTTASWIPDTGSSHHVAPDLSSFDNSEAYYGDDSLHVGNGKGLPILHIGSSQFHSPSKTFSLKSVLHVPEIKKNLLSVQKFCHDNNVFFEFHATFFAVKDNRTRHTLLMGPSNGGLYSFQLPEIQSLPKVALSTTRASSLTWHHRLGHPHPQLLNSMLSKYSLPLLNKCYDQTCEACFVGKSSKINLLSSTNKSSHILDLIVCDVWGPAPESSFDGHSYFLLCVDQFSKFMWIFPLKQKSDVFETFKHFLVMVERQFNTKVKAVQMDWGGEFRSLSNFFSSLGVLHRLSCPHTSEQNGLVERRHRHVVETGLTLLSHSKVPRRFWHFAFDTAVYLINRMPSRTNSNVSPFEHLFKRSPDFSFLKIFGCRCYPHLRPYNKHKLDFRSIPCIFLGYSTSHHGYRCFDPSTDRIYIARHVRFDENFFPFRPNHNQVPTQPTPTPDPYTSSYPTDLPIPPIFPTESPLPTPPIHGPSAAPTSNIPTPPTPPPPPIFHTYQRRSKQQPGAATSTPTTATSSSQNSTNPPRQRPSNLRPNPKQTKPYSPGSFHASTSPSEPITFAIANTDPNWKAAMAAEFSALMRNRTWSLVPRVPNSNVIGCKWVYKLKDDQHGALTRYKARLVAKGFKQQPGIDYHETFSPVIKSTTIRVVLSLAVAQKWQLRQLDVQNAFLHGDLNETLYLEQPPGFVDPEKPDHVCLLHKALYGLKQAPRAWFHRLSTALQKLGFVGSKTDPSLFVYSSNGTLLYMLVYVDDIILTGNNSQAINHVVQQLSTTFALKDMGSLSYFLGIEITSQGNDVVLSQRKYINDLLERANLTKAKPVSTPITTSAKLALGDSALFDDPVKYRQMVGALQYVTLSRPDITFAVNKVCQFMHSPTINHWSAVKRILRYLRGTSNYGLQIKHDSSINLHAYTDAEFQSLSAFSDADWAGCPDDRRSTGGYAIYLGSNLVSWSARKQKTVSRSSTEAEYKALADTVAELTWLQTLLKELRVHTKSTTLWCDNLGATYLSANPVFHARTKHVEVDFHFVREKVAQRELSVQFISTKDQIADVFTKPLASQRFLNLRSKLKVAPRP</sequence>
<keyword evidence="5" id="KW-1185">Reference proteome</keyword>
<proteinExistence type="predicted"/>
<feature type="compositionally biased region" description="Pro residues" evidence="2">
    <location>
        <begin position="842"/>
        <end position="852"/>
    </location>
</feature>
<evidence type="ECO:0000313" key="5">
    <source>
        <dbReference type="Proteomes" id="UP001229421"/>
    </source>
</evidence>
<feature type="compositionally biased region" description="Polar residues" evidence="2">
    <location>
        <begin position="888"/>
        <end position="901"/>
    </location>
</feature>
<feature type="compositionally biased region" description="Pro residues" evidence="2">
    <location>
        <begin position="813"/>
        <end position="831"/>
    </location>
</feature>
<dbReference type="GO" id="GO:0003676">
    <property type="term" value="F:nucleic acid binding"/>
    <property type="evidence" value="ECO:0007669"/>
    <property type="project" value="InterPro"/>
</dbReference>
<dbReference type="Pfam" id="PF25597">
    <property type="entry name" value="SH3_retrovirus"/>
    <property type="match status" value="1"/>
</dbReference>
<dbReference type="InterPro" id="IPR036397">
    <property type="entry name" value="RNaseH_sf"/>
</dbReference>
<dbReference type="Pfam" id="PF22936">
    <property type="entry name" value="Pol_BBD"/>
    <property type="match status" value="1"/>
</dbReference>
<dbReference type="SUPFAM" id="SSF53098">
    <property type="entry name" value="Ribonuclease H-like"/>
    <property type="match status" value="1"/>
</dbReference>
<dbReference type="Gene3D" id="3.30.420.10">
    <property type="entry name" value="Ribonuclease H-like superfamily/Ribonuclease H"/>
    <property type="match status" value="1"/>
</dbReference>
<dbReference type="PANTHER" id="PTHR47481">
    <property type="match status" value="1"/>
</dbReference>
<dbReference type="Pfam" id="PF13976">
    <property type="entry name" value="gag_pre-integrs"/>
    <property type="match status" value="1"/>
</dbReference>
<organism evidence="4 5">
    <name type="scientific">Tagetes erecta</name>
    <name type="common">African marigold</name>
    <dbReference type="NCBI Taxonomy" id="13708"/>
    <lineage>
        <taxon>Eukaryota</taxon>
        <taxon>Viridiplantae</taxon>
        <taxon>Streptophyta</taxon>
        <taxon>Embryophyta</taxon>
        <taxon>Tracheophyta</taxon>
        <taxon>Spermatophyta</taxon>
        <taxon>Magnoliopsida</taxon>
        <taxon>eudicotyledons</taxon>
        <taxon>Gunneridae</taxon>
        <taxon>Pentapetalae</taxon>
        <taxon>asterids</taxon>
        <taxon>campanulids</taxon>
        <taxon>Asterales</taxon>
        <taxon>Asteraceae</taxon>
        <taxon>Asteroideae</taxon>
        <taxon>Heliantheae alliance</taxon>
        <taxon>Tageteae</taxon>
        <taxon>Tagetes</taxon>
    </lineage>
</organism>
<dbReference type="InterPro" id="IPR054722">
    <property type="entry name" value="PolX-like_BBD"/>
</dbReference>
<accession>A0AAD8KPF9</accession>
<dbReference type="EMBL" id="JAUHHV010000005">
    <property type="protein sequence ID" value="KAK1424826.1"/>
    <property type="molecule type" value="Genomic_DNA"/>
</dbReference>
<comment type="caution">
    <text evidence="4">The sequence shown here is derived from an EMBL/GenBank/DDBJ whole genome shotgun (WGS) entry which is preliminary data.</text>
</comment>
<dbReference type="InterPro" id="IPR057670">
    <property type="entry name" value="SH3_retrovirus"/>
</dbReference>
<feature type="compositionally biased region" description="Low complexity" evidence="2">
    <location>
        <begin position="297"/>
        <end position="310"/>
    </location>
</feature>
<feature type="compositionally biased region" description="Low complexity" evidence="2">
    <location>
        <begin position="862"/>
        <end position="885"/>
    </location>
</feature>
<dbReference type="Pfam" id="PF00665">
    <property type="entry name" value="rve"/>
    <property type="match status" value="1"/>
</dbReference>
<dbReference type="InterPro" id="IPR043502">
    <property type="entry name" value="DNA/RNA_pol_sf"/>
</dbReference>
<feature type="region of interest" description="Disordered" evidence="2">
    <location>
        <begin position="786"/>
        <end position="918"/>
    </location>
</feature>
<keyword evidence="1" id="KW-0064">Aspartyl protease</keyword>
<evidence type="ECO:0000256" key="2">
    <source>
        <dbReference type="SAM" id="MobiDB-lite"/>
    </source>
</evidence>
<dbReference type="Proteomes" id="UP001229421">
    <property type="component" value="Unassembled WGS sequence"/>
</dbReference>
<feature type="domain" description="Integrase catalytic" evidence="3">
    <location>
        <begin position="553"/>
        <end position="718"/>
    </location>
</feature>
<keyword evidence="1" id="KW-0378">Hydrolase</keyword>